<dbReference type="SUPFAM" id="SSF51126">
    <property type="entry name" value="Pectin lyase-like"/>
    <property type="match status" value="2"/>
</dbReference>
<comment type="caution">
    <text evidence="3">The sequence shown here is derived from an EMBL/GenBank/DDBJ whole genome shotgun (WGS) entry which is preliminary data.</text>
</comment>
<evidence type="ECO:0000259" key="2">
    <source>
        <dbReference type="Pfam" id="PF18962"/>
    </source>
</evidence>
<dbReference type="Proteomes" id="UP000319619">
    <property type="component" value="Unassembled WGS sequence"/>
</dbReference>
<dbReference type="InterPro" id="IPR026444">
    <property type="entry name" value="Secre_tail"/>
</dbReference>
<reference evidence="3 4" key="1">
    <citation type="submission" date="2017-06" db="EMBL/GenBank/DDBJ databases">
        <title>Novel microbial phyla capable of carbon fixation and sulfur reduction in deep-sea sediments.</title>
        <authorList>
            <person name="Huang J."/>
            <person name="Baker B."/>
            <person name="Wang Y."/>
        </authorList>
    </citation>
    <scope>NUCLEOTIDE SEQUENCE [LARGE SCALE GENOMIC DNA]</scope>
    <source>
        <strain evidence="3">B3_LCP</strain>
    </source>
</reference>
<evidence type="ECO:0000313" key="3">
    <source>
        <dbReference type="EMBL" id="TKJ41069.1"/>
    </source>
</evidence>
<organism evidence="3 4">
    <name type="scientific">candidate division LCP-89 bacterium B3_LCP</name>
    <dbReference type="NCBI Taxonomy" id="2012998"/>
    <lineage>
        <taxon>Bacteria</taxon>
        <taxon>Pseudomonadati</taxon>
        <taxon>Bacteria division LCP-89</taxon>
    </lineage>
</organism>
<evidence type="ECO:0000259" key="1">
    <source>
        <dbReference type="Pfam" id="PF13229"/>
    </source>
</evidence>
<accession>A0A532V1R3</accession>
<dbReference type="InterPro" id="IPR011050">
    <property type="entry name" value="Pectin_lyase_fold/virulence"/>
</dbReference>
<name>A0A532V1R3_UNCL8</name>
<dbReference type="InterPro" id="IPR006626">
    <property type="entry name" value="PbH1"/>
</dbReference>
<evidence type="ECO:0000313" key="4">
    <source>
        <dbReference type="Proteomes" id="UP000319619"/>
    </source>
</evidence>
<dbReference type="Pfam" id="PF18962">
    <property type="entry name" value="Por_Secre_tail"/>
    <property type="match status" value="1"/>
</dbReference>
<dbReference type="InterPro" id="IPR039448">
    <property type="entry name" value="Beta_helix"/>
</dbReference>
<evidence type="ECO:0008006" key="5">
    <source>
        <dbReference type="Google" id="ProtNLM"/>
    </source>
</evidence>
<dbReference type="SMART" id="SM00710">
    <property type="entry name" value="PbH1"/>
    <property type="match status" value="8"/>
</dbReference>
<dbReference type="InterPro" id="IPR012334">
    <property type="entry name" value="Pectin_lyas_fold"/>
</dbReference>
<protein>
    <recommendedName>
        <fullName evidence="5">Secretion system C-terminal sorting domain-containing protein</fullName>
    </recommendedName>
</protein>
<dbReference type="PANTHER" id="PTHR11319">
    <property type="entry name" value="G PROTEIN-COUPLED RECEPTOR-RELATED"/>
    <property type="match status" value="1"/>
</dbReference>
<feature type="domain" description="Secretion system C-terminal sorting" evidence="2">
    <location>
        <begin position="498"/>
        <end position="574"/>
    </location>
</feature>
<dbReference type="EMBL" id="NJBN01000003">
    <property type="protein sequence ID" value="TKJ41069.1"/>
    <property type="molecule type" value="Genomic_DNA"/>
</dbReference>
<dbReference type="PANTHER" id="PTHR11319:SF35">
    <property type="entry name" value="OUTER MEMBRANE PROTEIN PMPC-RELATED"/>
    <property type="match status" value="1"/>
</dbReference>
<proteinExistence type="predicted"/>
<feature type="domain" description="Right handed beta helix" evidence="1">
    <location>
        <begin position="175"/>
        <end position="314"/>
    </location>
</feature>
<dbReference type="AlphaFoldDB" id="A0A532V1R3"/>
<sequence length="577" mass="60980">MRRIAFPFLSLIAVFVIIGESQGQIHIYGALSGTLEDTTYIVDGDIFVGVDESLIIEPGAQFLFSSYYGFEIKGRLDAVGTADDSIVFMPQAGGITWGGIKFHDSADDAGRMVYVLITGGIAEGDWPDNCGGGVLLDRCNPIFRNCTITGNYAEAHGGGVYGTGSYPIYRARPKFIECVISNNSSDWDGSGMCFYSCEAFIKDCIISGNSGPGGGLGCGESSIIVTGCEISGNVGGWGAGFVGSHSNRIKLINCTITNNYASSCGAGIAIDEESGDVIIERCNISDNVTDGTGGGILLCSGGSRITDCLISGNSAADAGGISTSGSNLRIDKCTIVDNYAEETAGGIFLISSWPTDTISNSIIADNQGEGGIYYYDNDIPRGYFIFNDFHNNPGGNFVGPQPLGFEIINYVNANGDSCDRFSNIFLDPLFVDPAAADFHLQAGSPCIDAGNPASPLDPDRTVADIGVFYFNQSDLCGGPTENSVFMNPEFLQLCSPHPNPFNPTTVISFSLPVAGLVNLEVFDIAGSRVGVDLASTRIYPPGTHNITFNGSNLPSGIYFARMTVGNYIQTQKLVLLK</sequence>
<dbReference type="NCBIfam" id="TIGR04183">
    <property type="entry name" value="Por_Secre_tail"/>
    <property type="match status" value="1"/>
</dbReference>
<gene>
    <name evidence="3" type="ORF">CEE37_05225</name>
</gene>
<dbReference type="Gene3D" id="2.160.20.10">
    <property type="entry name" value="Single-stranded right-handed beta-helix, Pectin lyase-like"/>
    <property type="match status" value="1"/>
</dbReference>
<dbReference type="Pfam" id="PF13229">
    <property type="entry name" value="Beta_helix"/>
    <property type="match status" value="1"/>
</dbReference>